<evidence type="ECO:0000256" key="11">
    <source>
        <dbReference type="ARBA" id="ARBA00022481"/>
    </source>
</evidence>
<dbReference type="GO" id="GO:0009086">
    <property type="term" value="P:methionine biosynthetic process"/>
    <property type="evidence" value="ECO:0007669"/>
    <property type="project" value="TreeGrafter"/>
</dbReference>
<comment type="cofactor">
    <cofactor evidence="1 28">
        <name>FAD</name>
        <dbReference type="ChEBI" id="CHEBI:57692"/>
    </cofactor>
</comment>
<dbReference type="EC" id="1.8.1.7" evidence="8 28"/>
<evidence type="ECO:0000256" key="10">
    <source>
        <dbReference type="ARBA" id="ARBA00022475"/>
    </source>
</evidence>
<comment type="similarity">
    <text evidence="6">Belongs to the small GTPase superfamily. Rho family. CDC42 subfamily.</text>
</comment>
<feature type="domain" description="Pyridine nucleotide-disulphide oxidoreductase dimerisation" evidence="30">
    <location>
        <begin position="1353"/>
        <end position="1465"/>
    </location>
</feature>
<dbReference type="SUPFAM" id="SSF51905">
    <property type="entry name" value="FAD/NAD(P)-binding domain"/>
    <property type="match status" value="1"/>
</dbReference>
<dbReference type="CDD" id="cd00537">
    <property type="entry name" value="MTHFR"/>
    <property type="match status" value="1"/>
</dbReference>
<feature type="domain" description="FAD/NAD(P)-binding" evidence="31">
    <location>
        <begin position="995"/>
        <end position="1332"/>
    </location>
</feature>
<evidence type="ECO:0000256" key="29">
    <source>
        <dbReference type="SAM" id="MobiDB-lite"/>
    </source>
</evidence>
<evidence type="ECO:0000313" key="34">
    <source>
        <dbReference type="Proteomes" id="UP000777482"/>
    </source>
</evidence>
<accession>A0A9P7B8A6</accession>
<evidence type="ECO:0000256" key="13">
    <source>
        <dbReference type="ARBA" id="ARBA00022741"/>
    </source>
</evidence>
<dbReference type="InterPro" id="IPR037874">
    <property type="entry name" value="Cdc42"/>
</dbReference>
<keyword evidence="21" id="KW-0449">Lipoprotein</keyword>
<evidence type="ECO:0000259" key="31">
    <source>
        <dbReference type="Pfam" id="PF07992"/>
    </source>
</evidence>
<dbReference type="SUPFAM" id="SSF52540">
    <property type="entry name" value="P-loop containing nucleoside triphosphate hydrolases"/>
    <property type="match status" value="1"/>
</dbReference>
<dbReference type="InterPro" id="IPR023753">
    <property type="entry name" value="FAD/NAD-binding_dom"/>
</dbReference>
<dbReference type="GO" id="GO:0006749">
    <property type="term" value="P:glutathione metabolic process"/>
    <property type="evidence" value="ECO:0007669"/>
    <property type="project" value="InterPro"/>
</dbReference>
<dbReference type="SUPFAM" id="SSF55424">
    <property type="entry name" value="FAD/NAD-linked reductases, dimerisation (C-terminal) domain"/>
    <property type="match status" value="1"/>
</dbReference>
<dbReference type="PANTHER" id="PTHR45754">
    <property type="entry name" value="METHYLENETETRAHYDROFOLATE REDUCTASE"/>
    <property type="match status" value="1"/>
</dbReference>
<evidence type="ECO:0000256" key="7">
    <source>
        <dbReference type="ARBA" id="ARBA00011738"/>
    </source>
</evidence>
<dbReference type="GO" id="GO:0030010">
    <property type="term" value="P:establishment of cell polarity"/>
    <property type="evidence" value="ECO:0007669"/>
    <property type="project" value="UniProtKB-ARBA"/>
</dbReference>
<dbReference type="PROSITE" id="PS00076">
    <property type="entry name" value="PYRIDINE_REDOX_1"/>
    <property type="match status" value="1"/>
</dbReference>
<comment type="similarity">
    <text evidence="5 26">Belongs to the class-I pyridine nucleotide-disulfide oxidoreductase family.</text>
</comment>
<evidence type="ECO:0000256" key="17">
    <source>
        <dbReference type="ARBA" id="ARBA00023134"/>
    </source>
</evidence>
<comment type="subunit">
    <text evidence="7">Homodimer.</text>
</comment>
<feature type="domain" description="MTHFR SAM-binding regulatory" evidence="32">
    <location>
        <begin position="628"/>
        <end position="884"/>
    </location>
</feature>
<evidence type="ECO:0000256" key="25">
    <source>
        <dbReference type="ARBA" id="ARBA00056905"/>
    </source>
</evidence>
<keyword evidence="28" id="KW-0963">Cytoplasm</keyword>
<evidence type="ECO:0000256" key="5">
    <source>
        <dbReference type="ARBA" id="ARBA00007532"/>
    </source>
</evidence>
<feature type="region of interest" description="Disordered" evidence="29">
    <location>
        <begin position="22"/>
        <end position="43"/>
    </location>
</feature>
<dbReference type="InterPro" id="IPR004099">
    <property type="entry name" value="Pyr_nucl-diS_OxRdtase_dimer"/>
</dbReference>
<comment type="function">
    <text evidence="25 28">Catalyzes the reduction of glutathione disulfide (GSSG) to reduced glutathione (GSH). Constitutes the major mechanism to maintain a high GSH:GSSG ratio in the cytosol.</text>
</comment>
<dbReference type="InterPro" id="IPR029041">
    <property type="entry name" value="FAD-linked_oxidoreductase-like"/>
</dbReference>
<dbReference type="InterPro" id="IPR004621">
    <property type="entry name" value="Fadh2_euk"/>
</dbReference>
<dbReference type="NCBIfam" id="NF004776">
    <property type="entry name" value="PRK06116.1"/>
    <property type="match status" value="1"/>
</dbReference>
<comment type="caution">
    <text evidence="33">The sequence shown here is derived from an EMBL/GenBank/DDBJ whole genome shotgun (WGS) entry which is preliminary data.</text>
</comment>
<dbReference type="Pfam" id="PF00071">
    <property type="entry name" value="Ras"/>
    <property type="match status" value="1"/>
</dbReference>
<organism evidence="33 34">
    <name type="scientific">Rhodotorula mucilaginosa</name>
    <name type="common">Yeast</name>
    <name type="synonym">Rhodotorula rubra</name>
    <dbReference type="NCBI Taxonomy" id="5537"/>
    <lineage>
        <taxon>Eukaryota</taxon>
        <taxon>Fungi</taxon>
        <taxon>Dikarya</taxon>
        <taxon>Basidiomycota</taxon>
        <taxon>Pucciniomycotina</taxon>
        <taxon>Microbotryomycetes</taxon>
        <taxon>Sporidiobolales</taxon>
        <taxon>Sporidiobolaceae</taxon>
        <taxon>Rhodotorula</taxon>
    </lineage>
</organism>
<keyword evidence="34" id="KW-1185">Reference proteome</keyword>
<comment type="catalytic activity">
    <reaction evidence="24 28">
        <text>2 glutathione + NADP(+) = glutathione disulfide + NADPH + H(+)</text>
        <dbReference type="Rhea" id="RHEA:11740"/>
        <dbReference type="ChEBI" id="CHEBI:15378"/>
        <dbReference type="ChEBI" id="CHEBI:57783"/>
        <dbReference type="ChEBI" id="CHEBI:57925"/>
        <dbReference type="ChEBI" id="CHEBI:58297"/>
        <dbReference type="ChEBI" id="CHEBI:58349"/>
        <dbReference type="EC" id="1.8.1.7"/>
    </reaction>
</comment>
<dbReference type="PRINTS" id="PR00368">
    <property type="entry name" value="FADPNR"/>
</dbReference>
<dbReference type="SMART" id="SM00173">
    <property type="entry name" value="RAS"/>
    <property type="match status" value="1"/>
</dbReference>
<evidence type="ECO:0000256" key="12">
    <source>
        <dbReference type="ARBA" id="ARBA00022630"/>
    </source>
</evidence>
<dbReference type="NCBIfam" id="TIGR01421">
    <property type="entry name" value="gluta_reduc_1"/>
    <property type="match status" value="1"/>
</dbReference>
<dbReference type="GO" id="GO:0004362">
    <property type="term" value="F:glutathione-disulfide reductase (NADPH) activity"/>
    <property type="evidence" value="ECO:0007669"/>
    <property type="project" value="UniProtKB-EC"/>
</dbReference>
<dbReference type="GO" id="GO:0005886">
    <property type="term" value="C:plasma membrane"/>
    <property type="evidence" value="ECO:0007669"/>
    <property type="project" value="UniProtKB-SubCell"/>
</dbReference>
<comment type="similarity">
    <text evidence="4">Belongs to the methylenetetrahydrofolate reductase family.</text>
</comment>
<evidence type="ECO:0000313" key="33">
    <source>
        <dbReference type="EMBL" id="KAG0665877.1"/>
    </source>
</evidence>
<reference evidence="33 34" key="1">
    <citation type="submission" date="2020-11" db="EMBL/GenBank/DDBJ databases">
        <title>Kefir isolates.</title>
        <authorList>
            <person name="Marcisauskas S."/>
            <person name="Kim Y."/>
            <person name="Blasche S."/>
        </authorList>
    </citation>
    <scope>NUCLEOTIDE SEQUENCE [LARGE SCALE GENOMIC DNA]</scope>
    <source>
        <strain evidence="33 34">KR</strain>
    </source>
</reference>
<dbReference type="InterPro" id="IPR036188">
    <property type="entry name" value="FAD/NAD-bd_sf"/>
</dbReference>
<dbReference type="Gene3D" id="3.50.50.60">
    <property type="entry name" value="FAD/NAD(P)-binding domain"/>
    <property type="match status" value="2"/>
</dbReference>
<dbReference type="PROSITE" id="PS51419">
    <property type="entry name" value="RAB"/>
    <property type="match status" value="1"/>
</dbReference>
<evidence type="ECO:0000256" key="18">
    <source>
        <dbReference type="ARBA" id="ARBA00023136"/>
    </source>
</evidence>
<keyword evidence="16 26" id="KW-0560">Oxidoreductase</keyword>
<dbReference type="FunFam" id="3.40.50.300:FF:000236">
    <property type="entry name" value="Cell division control protein 42"/>
    <property type="match status" value="1"/>
</dbReference>
<dbReference type="FunFam" id="3.20.20.220:FF:000002">
    <property type="entry name" value="Methylenetetrahydrofolate reductase"/>
    <property type="match status" value="1"/>
</dbReference>
<evidence type="ECO:0000256" key="20">
    <source>
        <dbReference type="ARBA" id="ARBA00023284"/>
    </source>
</evidence>
<dbReference type="EMBL" id="PUHQ01000007">
    <property type="protein sequence ID" value="KAG0665877.1"/>
    <property type="molecule type" value="Genomic_DNA"/>
</dbReference>
<dbReference type="InterPro" id="IPR003171">
    <property type="entry name" value="Mehydrof_redctse-like"/>
</dbReference>
<dbReference type="Gene3D" id="3.30.390.30">
    <property type="match status" value="1"/>
</dbReference>
<evidence type="ECO:0000259" key="30">
    <source>
        <dbReference type="Pfam" id="PF02852"/>
    </source>
</evidence>
<evidence type="ECO:0000256" key="24">
    <source>
        <dbReference type="ARBA" id="ARBA00049142"/>
    </source>
</evidence>
<dbReference type="Pfam" id="PF07992">
    <property type="entry name" value="Pyr_redox_2"/>
    <property type="match status" value="1"/>
</dbReference>
<evidence type="ECO:0000256" key="1">
    <source>
        <dbReference type="ARBA" id="ARBA00001974"/>
    </source>
</evidence>
<evidence type="ECO:0000256" key="3">
    <source>
        <dbReference type="ARBA" id="ARBA00004777"/>
    </source>
</evidence>
<keyword evidence="23" id="KW-0131">Cell cycle</keyword>
<evidence type="ECO:0000256" key="6">
    <source>
        <dbReference type="ARBA" id="ARBA00008112"/>
    </source>
</evidence>
<comment type="subcellular location">
    <subcellularLocation>
        <location evidence="2">Cell membrane</location>
        <topology evidence="2">Lipid-anchor</topology>
        <orientation evidence="2">Cytoplasmic side</orientation>
    </subcellularLocation>
    <subcellularLocation>
        <location evidence="28">Cytoplasm</location>
    </subcellularLocation>
</comment>
<keyword evidence="17" id="KW-0342">GTP-binding</keyword>
<keyword evidence="20 26" id="KW-0676">Redox-active center</keyword>
<evidence type="ECO:0000256" key="15">
    <source>
        <dbReference type="ARBA" id="ARBA00022857"/>
    </source>
</evidence>
<comment type="pathway">
    <text evidence="3 27">One-carbon metabolism; tetrahydrofolate interconversion.</text>
</comment>
<dbReference type="GO" id="GO:0005829">
    <property type="term" value="C:cytosol"/>
    <property type="evidence" value="ECO:0007669"/>
    <property type="project" value="TreeGrafter"/>
</dbReference>
<dbReference type="Gene3D" id="3.40.50.300">
    <property type="entry name" value="P-loop containing nucleotide triphosphate hydrolases"/>
    <property type="match status" value="1"/>
</dbReference>
<feature type="compositionally biased region" description="Low complexity" evidence="29">
    <location>
        <begin position="25"/>
        <end position="36"/>
    </location>
</feature>
<dbReference type="PRINTS" id="PR00411">
    <property type="entry name" value="PNDRDTASEI"/>
</dbReference>
<keyword evidence="14 26" id="KW-0274">FAD</keyword>
<dbReference type="InterPro" id="IPR012999">
    <property type="entry name" value="Pyr_OxRdtase_I_AS"/>
</dbReference>
<dbReference type="GO" id="GO:0051286">
    <property type="term" value="C:cell tip"/>
    <property type="evidence" value="ECO:0007669"/>
    <property type="project" value="UniProtKB-ARBA"/>
</dbReference>
<evidence type="ECO:0000256" key="28">
    <source>
        <dbReference type="RuleBase" id="RU365016"/>
    </source>
</evidence>
<dbReference type="SUPFAM" id="SSF51730">
    <property type="entry name" value="FAD-linked oxidoreductase"/>
    <property type="match status" value="1"/>
</dbReference>
<dbReference type="CDD" id="cd01874">
    <property type="entry name" value="Cdc42"/>
    <property type="match status" value="1"/>
</dbReference>
<evidence type="ECO:0000256" key="22">
    <source>
        <dbReference type="ARBA" id="ARBA00023289"/>
    </source>
</evidence>
<keyword evidence="22" id="KW-0636">Prenylation</keyword>
<dbReference type="Pfam" id="PF21895">
    <property type="entry name" value="MTHFR_C"/>
    <property type="match status" value="1"/>
</dbReference>
<sequence length="1476" mass="163419">MHQIDPRQTRRLFVFRLLTGERPSAKSSQQQPSPSARLATGPPVDTVSRVLTRIRTRLQPLARSRRAPSEVARFCAISVMQTIKCVVVGDGAVGKTCLLISYTTNKFPSEYVPTVFDNYAVTVMIGDDPYTLGLFDTAGQEDYDRLRPLSYPQTDVFLVCFSVTSPASFENVKEKWFPEVHHHCPGVPCLIVGTQVDLRDDPAVLDKLARQKQRPVPPEAGERLARELGAVKYVECSALTQKGLKNVFDEAIVAALEPPVVKRKNKLPLRKMTSTPELRSTFVSQKVTDKIAALPDNQPYYTFECFPPKTESGLVNLIDRIDRMSALNPLWMHVTWGAGGSTQERSLELAGASQGMGLETCLHLTCTNLEQGVLEKTLERAKAAGIVNLLALRGDPPRGEEYWTAASDDFQHATDLVRFVRAKYGDTFAIGVAGYPEGHADSPDKQADIDYLFEKQEAGADFVITQLFYDVDVFLQWLTLPSSAGITIPIIPGIMPIQNYLSFRRMTNLCGTYIPPNILADLERIQHDDAAVKTYGVELSVKMMRQLFENGIRGFHLCTLNLEKSVTRVLEALKWVEPAETRVRTSRQRTLAPNGGPLPKVVNSLRPAPAAGASVAGPDIARKDSPASWDEFPNGRFGDARSPAYGEMDGYGVSLKLPPAEALRQWGQPRQLADVSRVFSSYLRGELPSNPWSEEPLRAETDMIAAHLIEMNDKRHWWTVGSQPAVDGAPSADAVHGFGPKGGYVYQKAFVEFFLTKEELDELERVSAREERERREKGEGDDGLVKWYAGNRAGDFRSNMGHGDVNAVTWGVFGAKEIVTTTLIEEMSFRAWCEEAFALWNEWSLLYPAKSEARTFLRSLADSRWLVSVVHHDYKDRDALWQWLMRLQPAASEGVDAEGRPFPRSLSATSLGSSLYQSARPTAVQLSPCSVNLSAKAYSRLSISAASPRAVQLVRRTPFATLQNLTNFRTFSLSSRKMAPVPFQSKANDKGENHYDLIVIGGGSGGLGSARRAAQYGAKVAIVEETWRLGGTCVNVGCVPKKVMWHAADLAEKLHQANAYGYKVPHDAAKIDWPTLKHKRDKYIERLNGIYERNVEKDNVEYITGHAKFEDKHTITVVPTYPESKAHGGADKERQYTADRFVIAVGGTPTLPKEIPGYDLGFHSDGFFYLEELPKRAVVVGAGYIAVELAGILHTLGAETHLCIRHEKILKAFDPMLQDTLQEHMIKTGIHVHTNCNVEKVTTDVENPDIHKPFPKTIYTKEGEKIEADVLLWAIGRHSLTDTIGADKIGLKLVENGDIPVDEYQQTNVDNVFAIGDVQGKALLTPVAIAAGRRLSNRLYGGIEGDKLSYENIPTVVFSHPTIGTVGLTEPEARKKYGDDQIKTYNAKFTALYYSMMEPDQKEPTAIKLICAGEEQKVVGLHIIGMGSDEMLQGFAVAIKMGATKADFDDTVAIHPTSSEEVVTLAPLASKYPTRK</sequence>
<evidence type="ECO:0000256" key="2">
    <source>
        <dbReference type="ARBA" id="ARBA00004342"/>
    </source>
</evidence>
<proteinExistence type="inferred from homology"/>
<dbReference type="PANTHER" id="PTHR45754:SF1">
    <property type="entry name" value="METHYLENETETRAHYDROFOLATE REDUCTASE 1"/>
    <property type="match status" value="1"/>
</dbReference>
<keyword evidence="10" id="KW-1003">Cell membrane</keyword>
<dbReference type="SMART" id="SM00175">
    <property type="entry name" value="RAB"/>
    <property type="match status" value="1"/>
</dbReference>
<dbReference type="GO" id="GO:0071949">
    <property type="term" value="F:FAD binding"/>
    <property type="evidence" value="ECO:0007669"/>
    <property type="project" value="TreeGrafter"/>
</dbReference>
<dbReference type="Proteomes" id="UP000777482">
    <property type="component" value="Unassembled WGS sequence"/>
</dbReference>
<gene>
    <name evidence="33" type="ORF">C6P46_005971</name>
</gene>
<evidence type="ECO:0000256" key="9">
    <source>
        <dbReference type="ARBA" id="ARBA00017111"/>
    </source>
</evidence>
<keyword evidence="13" id="KW-0547">Nucleotide-binding</keyword>
<dbReference type="FunFam" id="3.50.50.60:FF:000235">
    <property type="entry name" value="Glutathione reductase"/>
    <property type="match status" value="1"/>
</dbReference>
<dbReference type="NCBIfam" id="TIGR00231">
    <property type="entry name" value="small_GTP"/>
    <property type="match status" value="1"/>
</dbReference>
<dbReference type="InterPro" id="IPR027417">
    <property type="entry name" value="P-loop_NTPase"/>
</dbReference>
<evidence type="ECO:0000256" key="8">
    <source>
        <dbReference type="ARBA" id="ARBA00012607"/>
    </source>
</evidence>
<evidence type="ECO:0000256" key="27">
    <source>
        <dbReference type="RuleBase" id="RU004254"/>
    </source>
</evidence>
<dbReference type="InterPro" id="IPR006322">
    <property type="entry name" value="Glutathione_Rdtase_euk/bac"/>
</dbReference>
<dbReference type="Gene3D" id="3.20.20.220">
    <property type="match status" value="1"/>
</dbReference>
<keyword evidence="18" id="KW-0472">Membrane</keyword>
<evidence type="ECO:0000259" key="32">
    <source>
        <dbReference type="Pfam" id="PF21895"/>
    </source>
</evidence>
<dbReference type="NCBIfam" id="TIGR00677">
    <property type="entry name" value="fadh2_euk"/>
    <property type="match status" value="1"/>
</dbReference>
<dbReference type="Pfam" id="PF02852">
    <property type="entry name" value="Pyr_redox_dim"/>
    <property type="match status" value="1"/>
</dbReference>
<evidence type="ECO:0000256" key="16">
    <source>
        <dbReference type="ARBA" id="ARBA00023002"/>
    </source>
</evidence>
<evidence type="ECO:0000256" key="19">
    <source>
        <dbReference type="ARBA" id="ARBA00023157"/>
    </source>
</evidence>
<dbReference type="GO" id="GO:0003924">
    <property type="term" value="F:GTPase activity"/>
    <property type="evidence" value="ECO:0007669"/>
    <property type="project" value="InterPro"/>
</dbReference>
<evidence type="ECO:0000256" key="26">
    <source>
        <dbReference type="RuleBase" id="RU003691"/>
    </source>
</evidence>
<dbReference type="InterPro" id="IPR005225">
    <property type="entry name" value="Small_GTP-bd"/>
</dbReference>
<dbReference type="GO" id="GO:0004489">
    <property type="term" value="F:methylenetetrahydrofolate reductase [NAD(P)H] activity"/>
    <property type="evidence" value="ECO:0007669"/>
    <property type="project" value="InterPro"/>
</dbReference>
<keyword evidence="11" id="KW-0488">Methylation</keyword>
<name>A0A9P7B8A6_RHOMI</name>
<dbReference type="GO" id="GO:0035999">
    <property type="term" value="P:tetrahydrofolate interconversion"/>
    <property type="evidence" value="ECO:0007669"/>
    <property type="project" value="TreeGrafter"/>
</dbReference>
<dbReference type="OrthoDB" id="16284at2759"/>
<dbReference type="GO" id="GO:0005938">
    <property type="term" value="C:cell cortex"/>
    <property type="evidence" value="ECO:0007669"/>
    <property type="project" value="UniProtKB-ARBA"/>
</dbReference>
<evidence type="ECO:0000256" key="4">
    <source>
        <dbReference type="ARBA" id="ARBA00006743"/>
    </source>
</evidence>
<dbReference type="FunFam" id="3.30.390.30:FF:000003">
    <property type="entry name" value="Glutathione reductase"/>
    <property type="match status" value="1"/>
</dbReference>
<dbReference type="GO" id="GO:0005525">
    <property type="term" value="F:GTP binding"/>
    <property type="evidence" value="ECO:0007669"/>
    <property type="project" value="UniProtKB-KW"/>
</dbReference>
<evidence type="ECO:0000256" key="21">
    <source>
        <dbReference type="ARBA" id="ARBA00023288"/>
    </source>
</evidence>
<dbReference type="InterPro" id="IPR053806">
    <property type="entry name" value="MTHFR_C"/>
</dbReference>
<protein>
    <recommendedName>
        <fullName evidence="9 28">Glutathione reductase</fullName>
        <ecNumber evidence="8 28">1.8.1.7</ecNumber>
    </recommendedName>
</protein>
<keyword evidence="15 28" id="KW-0521">NADP</keyword>
<dbReference type="PROSITE" id="PS51420">
    <property type="entry name" value="RHO"/>
    <property type="match status" value="1"/>
</dbReference>
<dbReference type="SMART" id="SM00174">
    <property type="entry name" value="RHO"/>
    <property type="match status" value="1"/>
</dbReference>
<dbReference type="Pfam" id="PF02219">
    <property type="entry name" value="MTHFR"/>
    <property type="match status" value="1"/>
</dbReference>
<evidence type="ECO:0000256" key="23">
    <source>
        <dbReference type="ARBA" id="ARBA00023306"/>
    </source>
</evidence>
<keyword evidence="12 26" id="KW-0285">Flavoprotein</keyword>
<dbReference type="GO" id="GO:0050661">
    <property type="term" value="F:NADP binding"/>
    <property type="evidence" value="ECO:0007669"/>
    <property type="project" value="InterPro"/>
</dbReference>
<dbReference type="InterPro" id="IPR016156">
    <property type="entry name" value="FAD/NAD-linked_Rdtase_dimer_sf"/>
</dbReference>
<dbReference type="InterPro" id="IPR001806">
    <property type="entry name" value="Small_GTPase"/>
</dbReference>
<evidence type="ECO:0000256" key="14">
    <source>
        <dbReference type="ARBA" id="ARBA00022827"/>
    </source>
</evidence>
<keyword evidence="19" id="KW-1015">Disulfide bond</keyword>
<dbReference type="PROSITE" id="PS51421">
    <property type="entry name" value="RAS"/>
    <property type="match status" value="1"/>
</dbReference>